<comment type="caution">
    <text evidence="2">The sequence shown here is derived from an EMBL/GenBank/DDBJ whole genome shotgun (WGS) entry which is preliminary data.</text>
</comment>
<gene>
    <name evidence="2" type="ORF">I215_02773</name>
</gene>
<keyword evidence="1" id="KW-0812">Transmembrane</keyword>
<keyword evidence="1" id="KW-1133">Transmembrane helix</keyword>
<proteinExistence type="predicted"/>
<protein>
    <submittedName>
        <fullName evidence="2">Uncharacterized protein</fullName>
    </submittedName>
</protein>
<name>K2Q6E1_9FLAO</name>
<dbReference type="PROSITE" id="PS51257">
    <property type="entry name" value="PROKAR_LIPOPROTEIN"/>
    <property type="match status" value="1"/>
</dbReference>
<feature type="transmembrane region" description="Helical" evidence="1">
    <location>
        <begin position="15"/>
        <end position="38"/>
    </location>
</feature>
<dbReference type="AlphaFoldDB" id="K2Q6E1"/>
<evidence type="ECO:0000313" key="2">
    <source>
        <dbReference type="EMBL" id="EKF56411.1"/>
    </source>
</evidence>
<dbReference type="RefSeq" id="WP_008990430.1">
    <property type="nucleotide sequence ID" value="NZ_AMSG01000002.1"/>
</dbReference>
<evidence type="ECO:0000313" key="3">
    <source>
        <dbReference type="Proteomes" id="UP000007364"/>
    </source>
</evidence>
<accession>K2Q6E1</accession>
<feature type="transmembrane region" description="Helical" evidence="1">
    <location>
        <begin position="50"/>
        <end position="66"/>
    </location>
</feature>
<reference evidence="2 3" key="1">
    <citation type="journal article" date="2012" name="J. Bacteriol.">
        <title>Genome Sequence of Galbibacter marinum Type Strain ck-I2-15.</title>
        <authorList>
            <person name="Lai Q."/>
            <person name="Li C."/>
            <person name="Shao Z."/>
        </authorList>
    </citation>
    <scope>NUCLEOTIDE SEQUENCE [LARGE SCALE GENOMIC DNA]</scope>
    <source>
        <strain evidence="3">ck-I2-15</strain>
    </source>
</reference>
<dbReference type="EMBL" id="AMSG01000002">
    <property type="protein sequence ID" value="EKF56411.1"/>
    <property type="molecule type" value="Genomic_DNA"/>
</dbReference>
<keyword evidence="1" id="KW-0472">Membrane</keyword>
<dbReference type="eggNOG" id="ENOG50331UG">
    <property type="taxonomic scope" value="Bacteria"/>
</dbReference>
<dbReference type="STRING" id="555500.I215_02773"/>
<dbReference type="Proteomes" id="UP000007364">
    <property type="component" value="Unassembled WGS sequence"/>
</dbReference>
<sequence length="93" mass="10225">MTLYNKYLKIFEKSFYLYISFGILLSSCVGGVAAMLVLMNGSGPLEMFELFLITCVAMGYNTAVLADLKPKITYNILLGSVGVSLLIILLNIF</sequence>
<evidence type="ECO:0000256" key="1">
    <source>
        <dbReference type="SAM" id="Phobius"/>
    </source>
</evidence>
<dbReference type="OrthoDB" id="1467832at2"/>
<keyword evidence="3" id="KW-1185">Reference proteome</keyword>
<feature type="transmembrane region" description="Helical" evidence="1">
    <location>
        <begin position="72"/>
        <end position="92"/>
    </location>
</feature>
<organism evidence="2 3">
    <name type="scientific">Galbibacter marinus</name>
    <dbReference type="NCBI Taxonomy" id="555500"/>
    <lineage>
        <taxon>Bacteria</taxon>
        <taxon>Pseudomonadati</taxon>
        <taxon>Bacteroidota</taxon>
        <taxon>Flavobacteriia</taxon>
        <taxon>Flavobacteriales</taxon>
        <taxon>Flavobacteriaceae</taxon>
        <taxon>Galbibacter</taxon>
    </lineage>
</organism>